<reference evidence="2 3" key="1">
    <citation type="journal article" name="Nat. Commun.">
        <title>Undinarchaeota illuminate DPANN phylogeny and the impact of gene transfer on archaeal evolution.</title>
        <authorList>
            <person name="Dombrowski N."/>
            <person name="Williams T.A."/>
            <person name="Sun J."/>
            <person name="Woodcroft B.J."/>
            <person name="Lee J.H."/>
            <person name="Minh B.Q."/>
            <person name="Rinke C."/>
            <person name="Spang A."/>
        </authorList>
    </citation>
    <scope>NUCLEOTIDE SEQUENCE [LARGE SCALE GENOMIC DNA]</scope>
    <source>
        <strain evidence="2">MAG_bin17</strain>
    </source>
</reference>
<dbReference type="EMBL" id="DVAD01000003">
    <property type="protein sequence ID" value="HIJ99271.1"/>
    <property type="molecule type" value="Genomic_DNA"/>
</dbReference>
<sequence>MADYKGRCMKCQKEVDITGAKVVTTKNNRKMAKGTCGSGCGTTVCRFLPN</sequence>
<protein>
    <recommendedName>
        <fullName evidence="1">DUF5679 domain-containing protein</fullName>
    </recommendedName>
</protein>
<name>A0A832XIH4_9ARCH</name>
<evidence type="ECO:0000313" key="3">
    <source>
        <dbReference type="Proteomes" id="UP000604391"/>
    </source>
</evidence>
<feature type="domain" description="DUF5679" evidence="1">
    <location>
        <begin position="8"/>
        <end position="47"/>
    </location>
</feature>
<gene>
    <name evidence="2" type="ORF">H1011_00415</name>
</gene>
<proteinExistence type="predicted"/>
<dbReference type="Proteomes" id="UP000604391">
    <property type="component" value="Unassembled WGS sequence"/>
</dbReference>
<evidence type="ECO:0000259" key="1">
    <source>
        <dbReference type="Pfam" id="PF18930"/>
    </source>
</evidence>
<comment type="caution">
    <text evidence="2">The sequence shown here is derived from an EMBL/GenBank/DDBJ whole genome shotgun (WGS) entry which is preliminary data.</text>
</comment>
<dbReference type="AlphaFoldDB" id="A0A832XIH4"/>
<evidence type="ECO:0000313" key="2">
    <source>
        <dbReference type="EMBL" id="HIJ99271.1"/>
    </source>
</evidence>
<organism evidence="2 3">
    <name type="scientific">Candidatus Undinarchaeum marinum</name>
    <dbReference type="NCBI Taxonomy" id="2756141"/>
    <lineage>
        <taxon>Archaea</taxon>
        <taxon>Candidatus Undinarchaeota</taxon>
        <taxon>Candidatus Undinarchaeia</taxon>
        <taxon>Candidatus Undinarchaeales</taxon>
        <taxon>Candidatus Undinarchaeaceae</taxon>
        <taxon>Candidatus Undinarchaeum</taxon>
    </lineage>
</organism>
<dbReference type="InterPro" id="IPR044044">
    <property type="entry name" value="DUF5679"/>
</dbReference>
<keyword evidence="3" id="KW-1185">Reference proteome</keyword>
<accession>A0A832XIH4</accession>
<dbReference type="Pfam" id="PF18930">
    <property type="entry name" value="DUF5679"/>
    <property type="match status" value="1"/>
</dbReference>